<dbReference type="NCBIfam" id="NF033564">
    <property type="entry name" value="transpos_ISAs1"/>
    <property type="match status" value="1"/>
</dbReference>
<dbReference type="GO" id="GO:0006313">
    <property type="term" value="P:DNA transposition"/>
    <property type="evidence" value="ECO:0007669"/>
    <property type="project" value="InterPro"/>
</dbReference>
<dbReference type="InterPro" id="IPR047647">
    <property type="entry name" value="ISAs1_transpos"/>
</dbReference>
<keyword evidence="1" id="KW-0812">Transmembrane</keyword>
<accession>A0A5C8ZHA8</accession>
<feature type="domain" description="Transposase IS4-like" evidence="2">
    <location>
        <begin position="120"/>
        <end position="357"/>
    </location>
</feature>
<evidence type="ECO:0000259" key="3">
    <source>
        <dbReference type="Pfam" id="PF13808"/>
    </source>
</evidence>
<dbReference type="PANTHER" id="PTHR30298:SF0">
    <property type="entry name" value="PROTEIN YBFL-RELATED"/>
    <property type="match status" value="1"/>
</dbReference>
<dbReference type="Pfam" id="PF13808">
    <property type="entry name" value="DDE_Tnp_1_assoc"/>
    <property type="match status" value="1"/>
</dbReference>
<dbReference type="Pfam" id="PF01609">
    <property type="entry name" value="DDE_Tnp_1"/>
    <property type="match status" value="1"/>
</dbReference>
<reference evidence="4 5" key="1">
    <citation type="submission" date="2019-07" db="EMBL/GenBank/DDBJ databases">
        <title>Quadrisphaera sp. strain DD2A genome sequencing and assembly.</title>
        <authorList>
            <person name="Kim I."/>
        </authorList>
    </citation>
    <scope>NUCLEOTIDE SEQUENCE [LARGE SCALE GENOMIC DNA]</scope>
    <source>
        <strain evidence="4 5">DD2A</strain>
    </source>
</reference>
<keyword evidence="5" id="KW-1185">Reference proteome</keyword>
<dbReference type="AlphaFoldDB" id="A0A5C8ZHA8"/>
<protein>
    <submittedName>
        <fullName evidence="4">ISAs1 family transposase</fullName>
    </submittedName>
</protein>
<dbReference type="InterPro" id="IPR032806">
    <property type="entry name" value="YbfD_N"/>
</dbReference>
<dbReference type="OrthoDB" id="3867913at2"/>
<dbReference type="EMBL" id="VKAC01000005">
    <property type="protein sequence ID" value="TXR56529.1"/>
    <property type="molecule type" value="Genomic_DNA"/>
</dbReference>
<keyword evidence="1" id="KW-0472">Membrane</keyword>
<dbReference type="InterPro" id="IPR051698">
    <property type="entry name" value="Transposase_11-like"/>
</dbReference>
<proteinExistence type="predicted"/>
<dbReference type="InterPro" id="IPR002559">
    <property type="entry name" value="Transposase_11"/>
</dbReference>
<dbReference type="GO" id="GO:0004803">
    <property type="term" value="F:transposase activity"/>
    <property type="evidence" value="ECO:0007669"/>
    <property type="project" value="InterPro"/>
</dbReference>
<dbReference type="GO" id="GO:0003677">
    <property type="term" value="F:DNA binding"/>
    <property type="evidence" value="ECO:0007669"/>
    <property type="project" value="InterPro"/>
</dbReference>
<gene>
    <name evidence="4" type="ORF">FMM08_09310</name>
</gene>
<evidence type="ECO:0000256" key="1">
    <source>
        <dbReference type="SAM" id="Phobius"/>
    </source>
</evidence>
<dbReference type="Proteomes" id="UP000321234">
    <property type="component" value="Unassembled WGS sequence"/>
</dbReference>
<name>A0A5C8ZHA8_9ACTN</name>
<evidence type="ECO:0000259" key="2">
    <source>
        <dbReference type="Pfam" id="PF01609"/>
    </source>
</evidence>
<evidence type="ECO:0000313" key="4">
    <source>
        <dbReference type="EMBL" id="TXR56529.1"/>
    </source>
</evidence>
<comment type="caution">
    <text evidence="4">The sequence shown here is derived from an EMBL/GenBank/DDBJ whole genome shotgun (WGS) entry which is preliminary data.</text>
</comment>
<organism evidence="4 5">
    <name type="scientific">Quadrisphaera setariae</name>
    <dbReference type="NCBI Taxonomy" id="2593304"/>
    <lineage>
        <taxon>Bacteria</taxon>
        <taxon>Bacillati</taxon>
        <taxon>Actinomycetota</taxon>
        <taxon>Actinomycetes</taxon>
        <taxon>Kineosporiales</taxon>
        <taxon>Kineosporiaceae</taxon>
        <taxon>Quadrisphaera</taxon>
    </lineage>
</organism>
<dbReference type="PANTHER" id="PTHR30298">
    <property type="entry name" value="H REPEAT-ASSOCIATED PREDICTED TRANSPOSASE"/>
    <property type="match status" value="1"/>
</dbReference>
<feature type="domain" description="H repeat-associated protein N-terminal" evidence="3">
    <location>
        <begin position="6"/>
        <end position="97"/>
    </location>
</feature>
<sequence>MPCLREALAALPDPRRARGVRHELLVVLVLACCAVLAGNSSYVAIAEWVTDSGPAVLDAVGWGTLATGRPLPCESTIRRLLNSIDAPALEAALCSWAARRLAGQRRLDPTRRLLPRAERTRVIALDGKTRRGSAQRGAPEADAIAAAGGGRVHLVAALDVEAGVVLGQAACDMVAGKGEEIATAASVLSDLRQRGLLAGAVVTMDALHTQRSQADYLHDAGADWIFTVKGNQPTLQARLKALNWADVPVGDRIRDVGHGRRETRTVYVMSIENIPDRDRYGVVEFFPHAAQAIKLIRRVRRRDGRWHTETVYAIPSLTYRDAHPGLLAAWIRGHWRIENSLHWVRDVTFGEDTSQVRVGSGPQVLSALANLAISALRLEGAVNIAAELRRHARDPLRTLVTFGLT</sequence>
<feature type="transmembrane region" description="Helical" evidence="1">
    <location>
        <begin position="24"/>
        <end position="45"/>
    </location>
</feature>
<evidence type="ECO:0000313" key="5">
    <source>
        <dbReference type="Proteomes" id="UP000321234"/>
    </source>
</evidence>
<keyword evidence="1" id="KW-1133">Transmembrane helix</keyword>